<feature type="compositionally biased region" description="Polar residues" evidence="2">
    <location>
        <begin position="129"/>
        <end position="140"/>
    </location>
</feature>
<dbReference type="FunCoup" id="A0A7J7CRX3">
    <property type="interactions" value="103"/>
</dbReference>
<evidence type="ECO:0000259" key="3">
    <source>
        <dbReference type="Pfam" id="PF11250"/>
    </source>
</evidence>
<sequence length="297" mass="33572">MATIVCQGLQSCHESQLVESKTLRQTIFTKTHFPQPLELAFKSCFLDYNTKEVGQKFQTATPDYGGWSFIKIFSESSKHLEEATQKDLQYVPPQIKRTLSEKSLELCTENLGSETGTDTTEDCIFPMSSADSQAGYSTTREQQKPRQPWSSMKGKSCSFPPPLTTIRGSESLQVRPHREDGRLIIEAIKAPPTHTYFQAERSHGRLRLTLFKDSSSSFDYSNDADSEENEEEFENDNDNESVAEDDGVEEEEMDGNKINVGDELGIEKINQRPSRCKEGEQEKNGLLNWEPCWVASS</sequence>
<dbReference type="InterPro" id="IPR046431">
    <property type="entry name" value="FAF_dom"/>
</dbReference>
<dbReference type="OrthoDB" id="1916983at2759"/>
<organism evidence="4 5">
    <name type="scientific">Tripterygium wilfordii</name>
    <name type="common">Thunder God vine</name>
    <dbReference type="NCBI Taxonomy" id="458696"/>
    <lineage>
        <taxon>Eukaryota</taxon>
        <taxon>Viridiplantae</taxon>
        <taxon>Streptophyta</taxon>
        <taxon>Embryophyta</taxon>
        <taxon>Tracheophyta</taxon>
        <taxon>Spermatophyta</taxon>
        <taxon>Magnoliopsida</taxon>
        <taxon>eudicotyledons</taxon>
        <taxon>Gunneridae</taxon>
        <taxon>Pentapetalae</taxon>
        <taxon>rosids</taxon>
        <taxon>fabids</taxon>
        <taxon>Celastrales</taxon>
        <taxon>Celastraceae</taxon>
        <taxon>Tripterygium</taxon>
    </lineage>
</organism>
<gene>
    <name evidence="4" type="ORF">HS088_TW14G00995</name>
</gene>
<dbReference type="InParanoid" id="A0A7J7CRX3"/>
<reference evidence="4 5" key="1">
    <citation type="journal article" date="2020" name="Nat. Commun.">
        <title>Genome of Tripterygium wilfordii and identification of cytochrome P450 involved in triptolide biosynthesis.</title>
        <authorList>
            <person name="Tu L."/>
            <person name="Su P."/>
            <person name="Zhang Z."/>
            <person name="Gao L."/>
            <person name="Wang J."/>
            <person name="Hu T."/>
            <person name="Zhou J."/>
            <person name="Zhang Y."/>
            <person name="Zhao Y."/>
            <person name="Liu Y."/>
            <person name="Song Y."/>
            <person name="Tong Y."/>
            <person name="Lu Y."/>
            <person name="Yang J."/>
            <person name="Xu C."/>
            <person name="Jia M."/>
            <person name="Peters R.J."/>
            <person name="Huang L."/>
            <person name="Gao W."/>
        </authorList>
    </citation>
    <scope>NUCLEOTIDE SEQUENCE [LARGE SCALE GENOMIC DNA]</scope>
    <source>
        <strain evidence="5">cv. XIE 37</strain>
        <tissue evidence="4">Leaf</tissue>
    </source>
</reference>
<accession>A0A7J7CRX3</accession>
<proteinExistence type="inferred from homology"/>
<dbReference type="PANTHER" id="PTHR33155:SF4">
    <property type="entry name" value="PROTEIN FANTASTIC FOUR 3"/>
    <property type="match status" value="1"/>
</dbReference>
<evidence type="ECO:0000256" key="2">
    <source>
        <dbReference type="SAM" id="MobiDB-lite"/>
    </source>
</evidence>
<dbReference type="Pfam" id="PF11250">
    <property type="entry name" value="FAF"/>
    <property type="match status" value="1"/>
</dbReference>
<dbReference type="Proteomes" id="UP000593562">
    <property type="component" value="Unassembled WGS sequence"/>
</dbReference>
<evidence type="ECO:0000313" key="4">
    <source>
        <dbReference type="EMBL" id="KAF5736840.1"/>
    </source>
</evidence>
<comment type="similarity">
    <text evidence="1">Belongs to the fantastic four family.</text>
</comment>
<dbReference type="AlphaFoldDB" id="A0A7J7CRX3"/>
<dbReference type="PANTHER" id="PTHR33155">
    <property type="entry name" value="FANTASTIC FOUR-LIKE PROTEIN (DUF3049)"/>
    <property type="match status" value="1"/>
</dbReference>
<protein>
    <recommendedName>
        <fullName evidence="3">FAF domain-containing protein</fullName>
    </recommendedName>
</protein>
<comment type="caution">
    <text evidence="4">The sequence shown here is derived from an EMBL/GenBank/DDBJ whole genome shotgun (WGS) entry which is preliminary data.</text>
</comment>
<feature type="region of interest" description="Disordered" evidence="2">
    <location>
        <begin position="217"/>
        <end position="265"/>
    </location>
</feature>
<feature type="domain" description="FAF" evidence="3">
    <location>
        <begin position="158"/>
        <end position="210"/>
    </location>
</feature>
<dbReference type="EMBL" id="JAAARO010000014">
    <property type="protein sequence ID" value="KAF5736840.1"/>
    <property type="molecule type" value="Genomic_DNA"/>
</dbReference>
<feature type="region of interest" description="Disordered" evidence="2">
    <location>
        <begin position="129"/>
        <end position="167"/>
    </location>
</feature>
<evidence type="ECO:0000256" key="1">
    <source>
        <dbReference type="ARBA" id="ARBA00008690"/>
    </source>
</evidence>
<dbReference type="InterPro" id="IPR021410">
    <property type="entry name" value="FAF"/>
</dbReference>
<name>A0A7J7CRX3_TRIWF</name>
<feature type="compositionally biased region" description="Acidic residues" evidence="2">
    <location>
        <begin position="222"/>
        <end position="253"/>
    </location>
</feature>
<evidence type="ECO:0000313" key="5">
    <source>
        <dbReference type="Proteomes" id="UP000593562"/>
    </source>
</evidence>
<keyword evidence="5" id="KW-1185">Reference proteome</keyword>